<dbReference type="OMA" id="YIVRHQY"/>
<feature type="compositionally biased region" description="Basic residues" evidence="2">
    <location>
        <begin position="980"/>
        <end position="995"/>
    </location>
</feature>
<feature type="region of interest" description="Disordered" evidence="2">
    <location>
        <begin position="937"/>
        <end position="995"/>
    </location>
</feature>
<keyword evidence="4" id="KW-1185">Reference proteome</keyword>
<accession>A0A1U7LT12</accession>
<feature type="coiled-coil region" evidence="1">
    <location>
        <begin position="500"/>
        <end position="565"/>
    </location>
</feature>
<sequence>MSSELPFFTRKQEDESINHSYLYQPRPTKAAALPLKVPQIQIPVTEPIELKDQLKISSKLTSQSSIYPGGNRMFDVPSRTLPGACPVTLNHQMKSEAKIPIFKAPPFANKQSTSSDELLPSVELASSIKELVGFSPKVVEKRVSILSQTRKSQIHLQNPSDIKSSPPSKAPPSLCVNGEKDSNGVSKLLRKSVNQQSPSIKQPLQQQGPLNINTYQKPAKLEETKIILPKHFIESPRMSPSTIESSAAHFSSTPEATIWSSMNQLRQSRFDLETKLQLKEKELEISQKELENVKSVSQDLKKKFLDLRKFMNGLGADYGTLWTDLRSWSHQVTSLSTDYAAWKAGSQQLYATIEGKTSHLDIEKCKNLIKDLDKQLAQCEMTRQSLKQRCENDAGLLAEERDRVVSLEAELVSERHRSQSLQNTLNNERDATVNELKHRVNAIINEERCFMTKSLAVFFEKFKSSEHSELRTLIEQCNSRATNSWNKLASNFMSVCAKEKQHLQERTTTLEDQINSLNIKIERLESNAFANSETIEAQKQNITELTTLKNQAKSAEIELRNELAAKDNTIQELVGKQNSAQTQQQETQASLAYLESKMVESNCLVDTKKKELEEAQQEISRLNTEMKHLQRSSDQVTLELQSLHDTHIQTQARVKGSEQEIENLKSNSIQLGGISEEYEKLKPECDNLRKELEHHLSQKESLEAQLKKSFEEQQVIYEKQAAKLKQNEAAKYHNEIKVKDQKIIKLEQDLLTLKTLNAEKAIDTLKEEMFLKQYVEGYKSENAELKTRLEDLIKSNSTTAALLAKNIEEDNAQLEEIERLTAIEKTCQRIKEDAGKSQEAADMEILKLKTELSRLKETRASRTSNSKATKIKASESQATLDVNLRRPYPMLQLGEGDDEKGEESNSPTKQEKINAFDFQAFAIGKLVPETPVNEFDSLLSPARHEPSQIAADFRQENESGKGKFSAKKRKPPTGHDSSIKPKKGQATRAKKRKAS</sequence>
<evidence type="ECO:0000256" key="2">
    <source>
        <dbReference type="SAM" id="MobiDB-lite"/>
    </source>
</evidence>
<feature type="compositionally biased region" description="Low complexity" evidence="2">
    <location>
        <begin position="159"/>
        <end position="173"/>
    </location>
</feature>
<gene>
    <name evidence="3" type="ORF">NEOLI_000532</name>
</gene>
<proteinExistence type="predicted"/>
<name>A0A1U7LT12_NEOID</name>
<evidence type="ECO:0000313" key="4">
    <source>
        <dbReference type="Proteomes" id="UP000186594"/>
    </source>
</evidence>
<organism evidence="3 4">
    <name type="scientific">Neolecta irregularis (strain DAH-3)</name>
    <dbReference type="NCBI Taxonomy" id="1198029"/>
    <lineage>
        <taxon>Eukaryota</taxon>
        <taxon>Fungi</taxon>
        <taxon>Dikarya</taxon>
        <taxon>Ascomycota</taxon>
        <taxon>Taphrinomycotina</taxon>
        <taxon>Neolectales</taxon>
        <taxon>Neolectaceae</taxon>
        <taxon>Neolecta</taxon>
    </lineage>
</organism>
<comment type="caution">
    <text evidence="3">The sequence shown here is derived from an EMBL/GenBank/DDBJ whole genome shotgun (WGS) entry which is preliminary data.</text>
</comment>
<feature type="region of interest" description="Disordered" evidence="2">
    <location>
        <begin position="856"/>
        <end position="909"/>
    </location>
</feature>
<protein>
    <submittedName>
        <fullName evidence="3">Uncharacterized protein</fullName>
    </submittedName>
</protein>
<keyword evidence="1" id="KW-0175">Coiled coil</keyword>
<dbReference type="Proteomes" id="UP000186594">
    <property type="component" value="Unassembled WGS sequence"/>
</dbReference>
<feature type="coiled-coil region" evidence="1">
    <location>
        <begin position="362"/>
        <end position="417"/>
    </location>
</feature>
<dbReference type="STRING" id="1198029.A0A1U7LT12"/>
<feature type="coiled-coil region" evidence="1">
    <location>
        <begin position="598"/>
        <end position="749"/>
    </location>
</feature>
<evidence type="ECO:0000313" key="3">
    <source>
        <dbReference type="EMBL" id="OLL25810.1"/>
    </source>
</evidence>
<feature type="compositionally biased region" description="Polar residues" evidence="2">
    <location>
        <begin position="861"/>
        <end position="880"/>
    </location>
</feature>
<feature type="region of interest" description="Disordered" evidence="2">
    <location>
        <begin position="149"/>
        <end position="181"/>
    </location>
</feature>
<dbReference type="Gene3D" id="1.10.287.1490">
    <property type="match status" value="1"/>
</dbReference>
<dbReference type="EMBL" id="LXFE01000309">
    <property type="protein sequence ID" value="OLL25810.1"/>
    <property type="molecule type" value="Genomic_DNA"/>
</dbReference>
<dbReference type="AlphaFoldDB" id="A0A1U7LT12"/>
<reference evidence="3 4" key="1">
    <citation type="submission" date="2016-04" db="EMBL/GenBank/DDBJ databases">
        <title>Evolutionary innovation and constraint leading to complex multicellularity in the Ascomycota.</title>
        <authorList>
            <person name="Cisse O."/>
            <person name="Nguyen A."/>
            <person name="Hewitt D.A."/>
            <person name="Jedd G."/>
            <person name="Stajich J.E."/>
        </authorList>
    </citation>
    <scope>NUCLEOTIDE SEQUENCE [LARGE SCALE GENOMIC DNA]</scope>
    <source>
        <strain evidence="3 4">DAH-3</strain>
    </source>
</reference>
<feature type="coiled-coil region" evidence="1">
    <location>
        <begin position="262"/>
        <end position="303"/>
    </location>
</feature>
<evidence type="ECO:0000256" key="1">
    <source>
        <dbReference type="SAM" id="Coils"/>
    </source>
</evidence>
<dbReference type="OrthoDB" id="5380568at2759"/>
<feature type="compositionally biased region" description="Polar residues" evidence="2">
    <location>
        <begin position="149"/>
        <end position="158"/>
    </location>
</feature>